<sequence>MMNPLESPLFLNSYSVSYNGFENNDLVLSMLYSKETIILHYLVLKQKNKENYMICGFDFIRGSIIPVEIRNIGSVLRNLRDFLNSEYNTINIDIESIDEIVEHFEKEKIKKGFDTYKSLSIMTSTQRNIISGSCETYSNGKLIRPHKSLLISNRSGLVFGKFEFKSKQDIVQGLKNIHLSEDWVIRYWINGSSIESAGTIYEVKKGTDGITIFLSSFIHELSKKKMDFLSYQSPDPHSPVQAILRSSGILKEQIKIEGFGKKFIPYLVLLPIENLLLDNSEFGLGVITFLTKDHAFDMYKGFEEKYNHNLLGQFDTFAQTIVESDNAYDAYLLGRQKVQDAIDMIILLSKNERVYSFYNLGNELNEWNRLRLYQNPKCSSLYYIENIIGLEYILGDSKNTWENNSLSVDSQFEKMFRELDWFEEKLHKKHDGQHSILDKQLFNALKWLNRSWKAEDIEDKVIYTNISMEFLVDKIETAPFLPDEIIREFKKLLKQLLKEQSNTFTEEYSQKIKDKSLGKLKDPPLKIKMQTLIRQFAIPITDEDFSKFWKVRDYRNDLVHGKNELQINPEYVLIANILLGEFIVYRLRSMEEGD</sequence>
<name>A0A3A9K0R6_9BACI</name>
<gene>
    <name evidence="1" type="ORF">CR203_24235</name>
</gene>
<dbReference type="OrthoDB" id="2990879at2"/>
<dbReference type="Proteomes" id="UP000281498">
    <property type="component" value="Unassembled WGS sequence"/>
</dbReference>
<organism evidence="1 2">
    <name type="scientific">Salipaludibacillus neizhouensis</name>
    <dbReference type="NCBI Taxonomy" id="885475"/>
    <lineage>
        <taxon>Bacteria</taxon>
        <taxon>Bacillati</taxon>
        <taxon>Bacillota</taxon>
        <taxon>Bacilli</taxon>
        <taxon>Bacillales</taxon>
        <taxon>Bacillaceae</taxon>
    </lineage>
</organism>
<comment type="caution">
    <text evidence="1">The sequence shown here is derived from an EMBL/GenBank/DDBJ whole genome shotgun (WGS) entry which is preliminary data.</text>
</comment>
<keyword evidence="2" id="KW-1185">Reference proteome</keyword>
<evidence type="ECO:0000313" key="2">
    <source>
        <dbReference type="Proteomes" id="UP000281498"/>
    </source>
</evidence>
<reference evidence="1 2" key="1">
    <citation type="submission" date="2017-10" db="EMBL/GenBank/DDBJ databases">
        <title>Bacillus sp. nov., a halophilic bacterium isolated from a Keqin Lake.</title>
        <authorList>
            <person name="Wang H."/>
        </authorList>
    </citation>
    <scope>NUCLEOTIDE SEQUENCE [LARGE SCALE GENOMIC DNA]</scope>
    <source>
        <strain evidence="1 2">KCTC 13187</strain>
    </source>
</reference>
<dbReference type="EMBL" id="PDOE01000035">
    <property type="protein sequence ID" value="RKL64818.1"/>
    <property type="molecule type" value="Genomic_DNA"/>
</dbReference>
<evidence type="ECO:0000313" key="1">
    <source>
        <dbReference type="EMBL" id="RKL64818.1"/>
    </source>
</evidence>
<protein>
    <submittedName>
        <fullName evidence="1">Uncharacterized protein</fullName>
    </submittedName>
</protein>
<dbReference type="RefSeq" id="WP_110937742.1">
    <property type="nucleotide sequence ID" value="NZ_KZ614147.1"/>
</dbReference>
<proteinExistence type="predicted"/>
<dbReference type="AlphaFoldDB" id="A0A3A9K0R6"/>
<accession>A0A3A9K0R6</accession>